<keyword evidence="3" id="KW-1185">Reference proteome</keyword>
<evidence type="ECO:0000313" key="3">
    <source>
        <dbReference type="Proteomes" id="UP000268285"/>
    </source>
</evidence>
<evidence type="ECO:0000259" key="1">
    <source>
        <dbReference type="Pfam" id="PF00582"/>
    </source>
</evidence>
<evidence type="ECO:0000313" key="2">
    <source>
        <dbReference type="EMBL" id="VBA48787.1"/>
    </source>
</evidence>
<proteinExistence type="predicted"/>
<dbReference type="Proteomes" id="UP000268285">
    <property type="component" value="Unassembled WGS sequence"/>
</dbReference>
<dbReference type="EMBL" id="UPHU01000001">
    <property type="protein sequence ID" value="VBA48787.1"/>
    <property type="molecule type" value="Genomic_DNA"/>
</dbReference>
<name>A0A498QMW2_9MYCO</name>
<dbReference type="Pfam" id="PF00582">
    <property type="entry name" value="Usp"/>
    <property type="match status" value="1"/>
</dbReference>
<dbReference type="Gene3D" id="3.40.50.620">
    <property type="entry name" value="HUPs"/>
    <property type="match status" value="1"/>
</dbReference>
<dbReference type="InterPro" id="IPR006016">
    <property type="entry name" value="UspA"/>
</dbReference>
<feature type="domain" description="UspA" evidence="1">
    <location>
        <begin position="4"/>
        <end position="73"/>
    </location>
</feature>
<dbReference type="AlphaFoldDB" id="A0A498QMW2"/>
<reference evidence="2 3" key="1">
    <citation type="submission" date="2018-09" db="EMBL/GenBank/DDBJ databases">
        <authorList>
            <person name="Tagini F."/>
        </authorList>
    </citation>
    <scope>NUCLEOTIDE SEQUENCE [LARGE SCALE GENOMIC DNA]</scope>
    <source>
        <strain evidence="2 3">MK142</strain>
    </source>
</reference>
<protein>
    <submittedName>
        <fullName evidence="2">Universal stress protein</fullName>
    </submittedName>
</protein>
<dbReference type="SUPFAM" id="SSF52402">
    <property type="entry name" value="Adenine nucleotide alpha hydrolases-like"/>
    <property type="match status" value="1"/>
</dbReference>
<organism evidence="2 3">
    <name type="scientific">Mycobacterium pseudokansasii</name>
    <dbReference type="NCBI Taxonomy" id="2341080"/>
    <lineage>
        <taxon>Bacteria</taxon>
        <taxon>Bacillati</taxon>
        <taxon>Actinomycetota</taxon>
        <taxon>Actinomycetes</taxon>
        <taxon>Mycobacteriales</taxon>
        <taxon>Mycobacteriaceae</taxon>
        <taxon>Mycobacterium</taxon>
    </lineage>
</organism>
<accession>A0A498QMW2</accession>
<sequence>MSTYQTLIVGTDGSQTSLCAVYRAGEIAAERKAGLIIATGHPSRSSAARRSSAISREASAWATAAGAKDVETKPIPGAPAAALVDLAGRSRQIC</sequence>
<gene>
    <name evidence="2" type="ORF">LAUMK142_01557</name>
</gene>
<dbReference type="InterPro" id="IPR014729">
    <property type="entry name" value="Rossmann-like_a/b/a_fold"/>
</dbReference>